<organism evidence="1 2">
    <name type="scientific">Chara braunii</name>
    <name type="common">Braun's stonewort</name>
    <dbReference type="NCBI Taxonomy" id="69332"/>
    <lineage>
        <taxon>Eukaryota</taxon>
        <taxon>Viridiplantae</taxon>
        <taxon>Streptophyta</taxon>
        <taxon>Charophyceae</taxon>
        <taxon>Charales</taxon>
        <taxon>Characeae</taxon>
        <taxon>Chara</taxon>
    </lineage>
</organism>
<comment type="caution">
    <text evidence="1">The sequence shown here is derived from an EMBL/GenBank/DDBJ whole genome shotgun (WGS) entry which is preliminary data.</text>
</comment>
<evidence type="ECO:0000313" key="1">
    <source>
        <dbReference type="EMBL" id="GBG93386.1"/>
    </source>
</evidence>
<reference evidence="1 2" key="1">
    <citation type="journal article" date="2018" name="Cell">
        <title>The Chara Genome: Secondary Complexity and Implications for Plant Terrestrialization.</title>
        <authorList>
            <person name="Nishiyama T."/>
            <person name="Sakayama H."/>
            <person name="Vries J.D."/>
            <person name="Buschmann H."/>
            <person name="Saint-Marcoux D."/>
            <person name="Ullrich K.K."/>
            <person name="Haas F.B."/>
            <person name="Vanderstraeten L."/>
            <person name="Becker D."/>
            <person name="Lang D."/>
            <person name="Vosolsobe S."/>
            <person name="Rombauts S."/>
            <person name="Wilhelmsson P.K.I."/>
            <person name="Janitza P."/>
            <person name="Kern R."/>
            <person name="Heyl A."/>
            <person name="Rumpler F."/>
            <person name="Villalobos L.I.A.C."/>
            <person name="Clay J.M."/>
            <person name="Skokan R."/>
            <person name="Toyoda A."/>
            <person name="Suzuki Y."/>
            <person name="Kagoshima H."/>
            <person name="Schijlen E."/>
            <person name="Tajeshwar N."/>
            <person name="Catarino B."/>
            <person name="Hetherington A.J."/>
            <person name="Saltykova A."/>
            <person name="Bonnot C."/>
            <person name="Breuninger H."/>
            <person name="Symeonidi A."/>
            <person name="Radhakrishnan G.V."/>
            <person name="Van Nieuwerburgh F."/>
            <person name="Deforce D."/>
            <person name="Chang C."/>
            <person name="Karol K.G."/>
            <person name="Hedrich R."/>
            <person name="Ulvskov P."/>
            <person name="Glockner G."/>
            <person name="Delwiche C.F."/>
            <person name="Petrasek J."/>
            <person name="Van de Peer Y."/>
            <person name="Friml J."/>
            <person name="Beilby M."/>
            <person name="Dolan L."/>
            <person name="Kohara Y."/>
            <person name="Sugano S."/>
            <person name="Fujiyama A."/>
            <person name="Delaux P.-M."/>
            <person name="Quint M."/>
            <person name="TheiBen G."/>
            <person name="Hagemann M."/>
            <person name="Harholt J."/>
            <person name="Dunand C."/>
            <person name="Zachgo S."/>
            <person name="Langdale J."/>
            <person name="Maumus F."/>
            <person name="Straeten D.V.D."/>
            <person name="Gould S.B."/>
            <person name="Rensing S.A."/>
        </authorList>
    </citation>
    <scope>NUCLEOTIDE SEQUENCE [LARGE SCALE GENOMIC DNA]</scope>
    <source>
        <strain evidence="1 2">S276</strain>
    </source>
</reference>
<proteinExistence type="predicted"/>
<dbReference type="Gramene" id="GBG93386">
    <property type="protein sequence ID" value="GBG93386"/>
    <property type="gene ID" value="CBR_g67703"/>
</dbReference>
<feature type="non-terminal residue" evidence="1">
    <location>
        <position position="178"/>
    </location>
</feature>
<accession>A0A388MFP9</accession>
<gene>
    <name evidence="1" type="ORF">CBR_g67703</name>
</gene>
<dbReference type="EMBL" id="BFEA01001589">
    <property type="protein sequence ID" value="GBG93386.1"/>
    <property type="molecule type" value="Genomic_DNA"/>
</dbReference>
<keyword evidence="2" id="KW-1185">Reference proteome</keyword>
<sequence length="178" mass="18592">MAARAVTLASVSAVTEATLSSGDGGKSSYGGNSNIVEASRSACKVSRGLHVSRVKVRVSGDAQPVSRRRSERHVAATQAARRVGGDVDCVGGIATWRTGNGTGTGHANGILTGSDRGTCATCTASHDTALVGSVRHPSYVRPLACRSPTSTSHLWRTIERGSRRTRGRRPLQVVNIGW</sequence>
<protein>
    <submittedName>
        <fullName evidence="1">Uncharacterized protein</fullName>
    </submittedName>
</protein>
<name>A0A388MFP9_CHABU</name>
<dbReference type="Proteomes" id="UP000265515">
    <property type="component" value="Unassembled WGS sequence"/>
</dbReference>
<evidence type="ECO:0000313" key="2">
    <source>
        <dbReference type="Proteomes" id="UP000265515"/>
    </source>
</evidence>
<dbReference type="AlphaFoldDB" id="A0A388MFP9"/>